<protein>
    <submittedName>
        <fullName evidence="5">Unannotated protein</fullName>
    </submittedName>
</protein>
<organism evidence="5">
    <name type="scientific">freshwater metagenome</name>
    <dbReference type="NCBI Taxonomy" id="449393"/>
    <lineage>
        <taxon>unclassified sequences</taxon>
        <taxon>metagenomes</taxon>
        <taxon>ecological metagenomes</taxon>
    </lineage>
</organism>
<feature type="region of interest" description="Disordered" evidence="1">
    <location>
        <begin position="1"/>
        <end position="25"/>
    </location>
</feature>
<evidence type="ECO:0000256" key="1">
    <source>
        <dbReference type="SAM" id="MobiDB-lite"/>
    </source>
</evidence>
<feature type="transmembrane region" description="Helical" evidence="2">
    <location>
        <begin position="269"/>
        <end position="287"/>
    </location>
</feature>
<dbReference type="AlphaFoldDB" id="A0A6J7S8M8"/>
<keyword evidence="2" id="KW-0812">Transmembrane</keyword>
<keyword evidence="2" id="KW-1133">Transmembrane helix</keyword>
<proteinExistence type="predicted"/>
<feature type="transmembrane region" description="Helical" evidence="2">
    <location>
        <begin position="201"/>
        <end position="221"/>
    </location>
</feature>
<dbReference type="InterPro" id="IPR046672">
    <property type="entry name" value="DUF6542"/>
</dbReference>
<feature type="domain" description="DUF6542" evidence="3">
    <location>
        <begin position="171"/>
        <end position="286"/>
    </location>
</feature>
<gene>
    <name evidence="4" type="ORF">UFOPK3495_01125</name>
    <name evidence="5" type="ORF">UFOPK4237_00669</name>
</gene>
<feature type="transmembrane region" description="Helical" evidence="2">
    <location>
        <begin position="175"/>
        <end position="195"/>
    </location>
</feature>
<keyword evidence="2" id="KW-0472">Membrane</keyword>
<dbReference type="Pfam" id="PF20177">
    <property type="entry name" value="DUF6542"/>
    <property type="match status" value="1"/>
</dbReference>
<evidence type="ECO:0000256" key="2">
    <source>
        <dbReference type="SAM" id="Phobius"/>
    </source>
</evidence>
<dbReference type="EMBL" id="CAFBPZ010000034">
    <property type="protein sequence ID" value="CAB5037605.1"/>
    <property type="molecule type" value="Genomic_DNA"/>
</dbReference>
<reference evidence="5" key="1">
    <citation type="submission" date="2020-05" db="EMBL/GenBank/DDBJ databases">
        <authorList>
            <person name="Chiriac C."/>
            <person name="Salcher M."/>
            <person name="Ghai R."/>
            <person name="Kavagutti S V."/>
        </authorList>
    </citation>
    <scope>NUCLEOTIDE SEQUENCE</scope>
</reference>
<dbReference type="EMBL" id="CAFBMC010000061">
    <property type="protein sequence ID" value="CAB4903781.1"/>
    <property type="molecule type" value="Genomic_DNA"/>
</dbReference>
<name>A0A6J7S8M8_9ZZZZ</name>
<sequence length="289" mass="29835">MLGEFVRYPRGVTDGPNISDPADDDAYSALFRPAPAPVAPAIEPEAAPKVVALEPESLPEPEFTSPSADTGRLFRSRGADASSGALAALAANQVSHLRTMSAESAPVQPIAEVATPAPIFAGAPALNTTTTSESASGSDQVFGAPIQEIFAPEVSPKESQEMAKSRRVDPGLNPLGVYIIVIGTTLIAGFLDSFISGTGLGWLTGIALLAASVFCAIRVRVSDASVAVIAPPLAYGIAAITVGQLGQSRAGGAFISAFVNGFFTLADNWFWVISTTLIALAIVVVRARR</sequence>
<evidence type="ECO:0000313" key="5">
    <source>
        <dbReference type="EMBL" id="CAB5037605.1"/>
    </source>
</evidence>
<evidence type="ECO:0000313" key="4">
    <source>
        <dbReference type="EMBL" id="CAB4903781.1"/>
    </source>
</evidence>
<accession>A0A6J7S8M8</accession>
<evidence type="ECO:0000259" key="3">
    <source>
        <dbReference type="Pfam" id="PF20177"/>
    </source>
</evidence>